<dbReference type="EMBL" id="MRVG01000006">
    <property type="protein sequence ID" value="PMB67869.1"/>
    <property type="molecule type" value="Genomic_DNA"/>
</dbReference>
<dbReference type="AlphaFoldDB" id="A0A2N6NKR6"/>
<protein>
    <submittedName>
        <fullName evidence="1">Uncharacterized protein</fullName>
    </submittedName>
</protein>
<evidence type="ECO:0000313" key="1">
    <source>
        <dbReference type="EMBL" id="PMB67869.1"/>
    </source>
</evidence>
<organism evidence="1 2">
    <name type="scientific">Beauveria bassiana</name>
    <name type="common">White muscardine disease fungus</name>
    <name type="synonym">Tritirachium shiotae</name>
    <dbReference type="NCBI Taxonomy" id="176275"/>
    <lineage>
        <taxon>Eukaryota</taxon>
        <taxon>Fungi</taxon>
        <taxon>Dikarya</taxon>
        <taxon>Ascomycota</taxon>
        <taxon>Pezizomycotina</taxon>
        <taxon>Sordariomycetes</taxon>
        <taxon>Hypocreomycetidae</taxon>
        <taxon>Hypocreales</taxon>
        <taxon>Cordycipitaceae</taxon>
        <taxon>Beauveria</taxon>
    </lineage>
</organism>
<accession>A0A2N6NKR6</accession>
<gene>
    <name evidence="1" type="ORF">BM221_006044</name>
</gene>
<evidence type="ECO:0000313" key="2">
    <source>
        <dbReference type="Proteomes" id="UP000235728"/>
    </source>
</evidence>
<name>A0A2N6NKR6_BEABA</name>
<dbReference type="Proteomes" id="UP000235728">
    <property type="component" value="Unassembled WGS sequence"/>
</dbReference>
<proteinExistence type="predicted"/>
<comment type="caution">
    <text evidence="1">The sequence shown here is derived from an EMBL/GenBank/DDBJ whole genome shotgun (WGS) entry which is preliminary data.</text>
</comment>
<reference evidence="1 2" key="1">
    <citation type="journal article" date="2016" name="Appl. Microbiol. Biotechnol.">
        <title>Characterization of T-DNA insertion mutants with decreased virulence in the entomopathogenic fungus Beauveria bassiana JEF-007.</title>
        <authorList>
            <person name="Kim S."/>
            <person name="Lee S.J."/>
            <person name="Nai Y.S."/>
            <person name="Yu J.S."/>
            <person name="Lee M.R."/>
            <person name="Yang Y.T."/>
            <person name="Kim J.S."/>
        </authorList>
    </citation>
    <scope>NUCLEOTIDE SEQUENCE [LARGE SCALE GENOMIC DNA]</scope>
    <source>
        <strain evidence="1 2">JEF-007</strain>
    </source>
</reference>
<sequence length="82" mass="9223">MPRPAVELHFISLVDGRPHLGVLAYTIDRNCAILPAIVFGIEDGNIARGGDVGDVFSRAKGEKKWEEREEFHHEYYIKDSLG</sequence>